<dbReference type="Pfam" id="PF11011">
    <property type="entry name" value="DUF2849"/>
    <property type="match status" value="1"/>
</dbReference>
<protein>
    <submittedName>
        <fullName evidence="1">DUF2849 domain-containing protein</fullName>
    </submittedName>
</protein>
<keyword evidence="2" id="KW-1185">Reference proteome</keyword>
<dbReference type="RefSeq" id="WP_191318717.1">
    <property type="nucleotide sequence ID" value="NZ_BNCG01000004.1"/>
</dbReference>
<evidence type="ECO:0000313" key="2">
    <source>
        <dbReference type="Proteomes" id="UP001595704"/>
    </source>
</evidence>
<evidence type="ECO:0000313" key="1">
    <source>
        <dbReference type="EMBL" id="MFC3639602.1"/>
    </source>
</evidence>
<reference evidence="2" key="1">
    <citation type="journal article" date="2019" name="Int. J. Syst. Evol. Microbiol.">
        <title>The Global Catalogue of Microorganisms (GCM) 10K type strain sequencing project: providing services to taxonomists for standard genome sequencing and annotation.</title>
        <authorList>
            <consortium name="The Broad Institute Genomics Platform"/>
            <consortium name="The Broad Institute Genome Sequencing Center for Infectious Disease"/>
            <person name="Wu L."/>
            <person name="Ma J."/>
        </authorList>
    </citation>
    <scope>NUCLEOTIDE SEQUENCE [LARGE SCALE GENOMIC DNA]</scope>
    <source>
        <strain evidence="2">KCTC 42282</strain>
    </source>
</reference>
<comment type="caution">
    <text evidence="1">The sequence shown here is derived from an EMBL/GenBank/DDBJ whole genome shotgun (WGS) entry which is preliminary data.</text>
</comment>
<dbReference type="EMBL" id="JBHRYC010000098">
    <property type="protein sequence ID" value="MFC3639602.1"/>
    <property type="molecule type" value="Genomic_DNA"/>
</dbReference>
<accession>A0ABV7UNC7</accession>
<proteinExistence type="predicted"/>
<sequence>MKRAAKGHALQVVTANALRSGSVVFRTIRGDWSLDIADAAVAETAEAGETLLAAATQDVAADVVVETYLVDVERLEGGPRPLLLRERIRALRGPTITENRTLPPASVEAGLLKAAC</sequence>
<gene>
    <name evidence="1" type="ORF">ACFONL_19875</name>
</gene>
<dbReference type="Proteomes" id="UP001595704">
    <property type="component" value="Unassembled WGS sequence"/>
</dbReference>
<organism evidence="1 2">
    <name type="scientific">Camelimonas fluminis</name>
    <dbReference type="NCBI Taxonomy" id="1576911"/>
    <lineage>
        <taxon>Bacteria</taxon>
        <taxon>Pseudomonadati</taxon>
        <taxon>Pseudomonadota</taxon>
        <taxon>Alphaproteobacteria</taxon>
        <taxon>Hyphomicrobiales</taxon>
        <taxon>Chelatococcaceae</taxon>
        <taxon>Camelimonas</taxon>
    </lineage>
</organism>
<name>A0ABV7UNC7_9HYPH</name>
<dbReference type="InterPro" id="IPR021270">
    <property type="entry name" value="DUF2849"/>
</dbReference>